<organism evidence="3 4">
    <name type="scientific">Zobellella taiwanensis</name>
    <dbReference type="NCBI Taxonomy" id="347535"/>
    <lineage>
        <taxon>Bacteria</taxon>
        <taxon>Pseudomonadati</taxon>
        <taxon>Pseudomonadota</taxon>
        <taxon>Gammaproteobacteria</taxon>
        <taxon>Aeromonadales</taxon>
        <taxon>Aeromonadaceae</taxon>
        <taxon>Zobellella</taxon>
    </lineage>
</organism>
<name>A0A2P7R1U7_9GAMM</name>
<dbReference type="Proteomes" id="UP000242181">
    <property type="component" value="Unassembled WGS sequence"/>
</dbReference>
<dbReference type="Gene3D" id="3.40.190.170">
    <property type="entry name" value="Bacterial extracellular solute-binding protein, family 7"/>
    <property type="match status" value="1"/>
</dbReference>
<dbReference type="PIRSF" id="PIRSF006470">
    <property type="entry name" value="DctB"/>
    <property type="match status" value="1"/>
</dbReference>
<dbReference type="NCBIfam" id="TIGR00787">
    <property type="entry name" value="dctP"/>
    <property type="match status" value="1"/>
</dbReference>
<sequence>MKAFKTTVTSAIALCLMMSSSMATAEITARMGTSLPDSHPQTLGAQYFSKLVNEKSDGEITIQVFSNGILGNDVNMTSMLQSGTLQFTVPSTATLASLNSDFSIISLPFQFSNEAQADEVLDGDVGKSLLDSLNNKGLSALAFWENGFRHITNSRRPINSLDDLKGLKIRTMQNDLYIGLFNGLNANAVPMPVTELFTALETHTVDGQENPYTVINTARFFEVQKYLSRTAHAYDALVLLASKPFMDSLNETQRQIIHEAAQEATTYQRAESRRLNNELLAELEKKMEINEVSEDERDRMGSSLQPLIERYQNELDSGLVEDFKQALATAKNRN</sequence>
<dbReference type="InterPro" id="IPR018389">
    <property type="entry name" value="DctP_fam"/>
</dbReference>
<dbReference type="RefSeq" id="WP_106453074.1">
    <property type="nucleotide sequence ID" value="NZ_PXYH01000008.1"/>
</dbReference>
<dbReference type="NCBIfam" id="NF037995">
    <property type="entry name" value="TRAP_S1"/>
    <property type="match status" value="1"/>
</dbReference>
<feature type="chain" id="PRO_5015129453" evidence="2">
    <location>
        <begin position="26"/>
        <end position="334"/>
    </location>
</feature>
<dbReference type="GO" id="GO:0030246">
    <property type="term" value="F:carbohydrate binding"/>
    <property type="evidence" value="ECO:0007669"/>
    <property type="project" value="TreeGrafter"/>
</dbReference>
<dbReference type="AlphaFoldDB" id="A0A2P7R1U7"/>
<evidence type="ECO:0000256" key="2">
    <source>
        <dbReference type="SAM" id="SignalP"/>
    </source>
</evidence>
<keyword evidence="4" id="KW-1185">Reference proteome</keyword>
<comment type="caution">
    <text evidence="3">The sequence shown here is derived from an EMBL/GenBank/DDBJ whole genome shotgun (WGS) entry which is preliminary data.</text>
</comment>
<dbReference type="PANTHER" id="PTHR33376:SF2">
    <property type="entry name" value="DICARBOXYLATE-BINDING PERIPLASMIC PROTEIN"/>
    <property type="match status" value="1"/>
</dbReference>
<dbReference type="InterPro" id="IPR038404">
    <property type="entry name" value="TRAP_DctP_sf"/>
</dbReference>
<keyword evidence="1 2" id="KW-0732">Signal</keyword>
<evidence type="ECO:0000313" key="3">
    <source>
        <dbReference type="EMBL" id="PSJ44193.1"/>
    </source>
</evidence>
<dbReference type="OrthoDB" id="9771186at2"/>
<feature type="signal peptide" evidence="2">
    <location>
        <begin position="1"/>
        <end position="25"/>
    </location>
</feature>
<dbReference type="CDD" id="cd13679">
    <property type="entry name" value="PBP2_TRAP_YiaO_like"/>
    <property type="match status" value="1"/>
</dbReference>
<dbReference type="PANTHER" id="PTHR33376">
    <property type="match status" value="1"/>
</dbReference>
<evidence type="ECO:0000313" key="4">
    <source>
        <dbReference type="Proteomes" id="UP000242181"/>
    </source>
</evidence>
<dbReference type="SUPFAM" id="SSF53850">
    <property type="entry name" value="Periplasmic binding protein-like II"/>
    <property type="match status" value="1"/>
</dbReference>
<proteinExistence type="predicted"/>
<dbReference type="Pfam" id="PF03480">
    <property type="entry name" value="DctP"/>
    <property type="match status" value="1"/>
</dbReference>
<dbReference type="GO" id="GO:0030288">
    <property type="term" value="C:outer membrane-bounded periplasmic space"/>
    <property type="evidence" value="ECO:0007669"/>
    <property type="project" value="InterPro"/>
</dbReference>
<dbReference type="GO" id="GO:0055085">
    <property type="term" value="P:transmembrane transport"/>
    <property type="evidence" value="ECO:0007669"/>
    <property type="project" value="InterPro"/>
</dbReference>
<accession>A0A2P7R1U7</accession>
<reference evidence="3 4" key="1">
    <citation type="submission" date="2018-03" db="EMBL/GenBank/DDBJ databases">
        <title>The draft genome of Zobellella taiwanensis JCM 13381.</title>
        <authorList>
            <person name="Liu L."/>
            <person name="Li L."/>
            <person name="Wang T."/>
            <person name="Zhang X."/>
            <person name="Liang L."/>
        </authorList>
    </citation>
    <scope>NUCLEOTIDE SEQUENCE [LARGE SCALE GENOMIC DNA]</scope>
    <source>
        <strain evidence="3 4">JCM 13381</strain>
    </source>
</reference>
<protein>
    <submittedName>
        <fullName evidence="3">ABC transporter substrate-binding protein</fullName>
    </submittedName>
</protein>
<evidence type="ECO:0000256" key="1">
    <source>
        <dbReference type="ARBA" id="ARBA00022729"/>
    </source>
</evidence>
<gene>
    <name evidence="3" type="ORF">C7I36_07330</name>
</gene>
<dbReference type="InterPro" id="IPR004682">
    <property type="entry name" value="TRAP_DctP"/>
</dbReference>
<dbReference type="EMBL" id="PXYH01000008">
    <property type="protein sequence ID" value="PSJ44193.1"/>
    <property type="molecule type" value="Genomic_DNA"/>
</dbReference>